<accession>I7M769</accession>
<dbReference type="eggNOG" id="KOG1339">
    <property type="taxonomic scope" value="Eukaryota"/>
</dbReference>
<dbReference type="PANTHER" id="PTHR47966:SF51">
    <property type="entry name" value="BETA-SITE APP-CLEAVING ENZYME, ISOFORM A-RELATED"/>
    <property type="match status" value="1"/>
</dbReference>
<dbReference type="InterPro" id="IPR034164">
    <property type="entry name" value="Pepsin-like_dom"/>
</dbReference>
<dbReference type="PROSITE" id="PS51767">
    <property type="entry name" value="PEPTIDASE_A1"/>
    <property type="match status" value="1"/>
</dbReference>
<dbReference type="CDD" id="cd05471">
    <property type="entry name" value="pepsin_like"/>
    <property type="match status" value="1"/>
</dbReference>
<dbReference type="STRING" id="312017.I7M769"/>
<evidence type="ECO:0000256" key="7">
    <source>
        <dbReference type="SAM" id="SignalP"/>
    </source>
</evidence>
<feature type="chain" id="PRO_5003712104" evidence="7">
    <location>
        <begin position="19"/>
        <end position="501"/>
    </location>
</feature>
<evidence type="ECO:0000259" key="8">
    <source>
        <dbReference type="PROSITE" id="PS51767"/>
    </source>
</evidence>
<dbReference type="KEGG" id="tet:TTHERM_00561540"/>
<dbReference type="InterPro" id="IPR033121">
    <property type="entry name" value="PEPTIDASE_A1"/>
</dbReference>
<comment type="similarity">
    <text evidence="1">Belongs to the peptidase A1 family.</text>
</comment>
<keyword evidence="6" id="KW-0472">Membrane</keyword>
<keyword evidence="6" id="KW-0812">Transmembrane</keyword>
<keyword evidence="6" id="KW-1133">Transmembrane helix</keyword>
<organism evidence="9 10">
    <name type="scientific">Tetrahymena thermophila (strain SB210)</name>
    <dbReference type="NCBI Taxonomy" id="312017"/>
    <lineage>
        <taxon>Eukaryota</taxon>
        <taxon>Sar</taxon>
        <taxon>Alveolata</taxon>
        <taxon>Ciliophora</taxon>
        <taxon>Intramacronucleata</taxon>
        <taxon>Oligohymenophorea</taxon>
        <taxon>Hymenostomatida</taxon>
        <taxon>Tetrahymenina</taxon>
        <taxon>Tetrahymenidae</taxon>
        <taxon>Tetrahymena</taxon>
    </lineage>
</organism>
<evidence type="ECO:0000313" key="9">
    <source>
        <dbReference type="EMBL" id="EAR89963.1"/>
    </source>
</evidence>
<evidence type="ECO:0000256" key="4">
    <source>
        <dbReference type="ARBA" id="ARBA00022801"/>
    </source>
</evidence>
<feature type="region of interest" description="Disordered" evidence="5">
    <location>
        <begin position="445"/>
        <end position="464"/>
    </location>
</feature>
<dbReference type="Gene3D" id="2.40.70.10">
    <property type="entry name" value="Acid Proteases"/>
    <property type="match status" value="2"/>
</dbReference>
<dbReference type="InterPro" id="IPR021109">
    <property type="entry name" value="Peptidase_aspartic_dom_sf"/>
</dbReference>
<evidence type="ECO:0000256" key="6">
    <source>
        <dbReference type="SAM" id="Phobius"/>
    </source>
</evidence>
<reference evidence="10" key="1">
    <citation type="journal article" date="2006" name="PLoS Biol.">
        <title>Macronuclear genome sequence of the ciliate Tetrahymena thermophila, a model eukaryote.</title>
        <authorList>
            <person name="Eisen J.A."/>
            <person name="Coyne R.S."/>
            <person name="Wu M."/>
            <person name="Wu D."/>
            <person name="Thiagarajan M."/>
            <person name="Wortman J.R."/>
            <person name="Badger J.H."/>
            <person name="Ren Q."/>
            <person name="Amedeo P."/>
            <person name="Jones K.M."/>
            <person name="Tallon L.J."/>
            <person name="Delcher A.L."/>
            <person name="Salzberg S.L."/>
            <person name="Silva J.C."/>
            <person name="Haas B.J."/>
            <person name="Majoros W.H."/>
            <person name="Farzad M."/>
            <person name="Carlton J.M."/>
            <person name="Smith R.K. Jr."/>
            <person name="Garg J."/>
            <person name="Pearlman R.E."/>
            <person name="Karrer K.M."/>
            <person name="Sun L."/>
            <person name="Manning G."/>
            <person name="Elde N.C."/>
            <person name="Turkewitz A.P."/>
            <person name="Asai D.J."/>
            <person name="Wilkes D.E."/>
            <person name="Wang Y."/>
            <person name="Cai H."/>
            <person name="Collins K."/>
            <person name="Stewart B.A."/>
            <person name="Lee S.R."/>
            <person name="Wilamowska K."/>
            <person name="Weinberg Z."/>
            <person name="Ruzzo W.L."/>
            <person name="Wloga D."/>
            <person name="Gaertig J."/>
            <person name="Frankel J."/>
            <person name="Tsao C.-C."/>
            <person name="Gorovsky M.A."/>
            <person name="Keeling P.J."/>
            <person name="Waller R.F."/>
            <person name="Patron N.J."/>
            <person name="Cherry J.M."/>
            <person name="Stover N.A."/>
            <person name="Krieger C.J."/>
            <person name="del Toro C."/>
            <person name="Ryder H.F."/>
            <person name="Williamson S.C."/>
            <person name="Barbeau R.A."/>
            <person name="Hamilton E.P."/>
            <person name="Orias E."/>
        </authorList>
    </citation>
    <scope>NUCLEOTIDE SEQUENCE [LARGE SCALE GENOMIC DNA]</scope>
    <source>
        <strain evidence="10">SB210</strain>
    </source>
</reference>
<keyword evidence="2 9" id="KW-0645">Protease</keyword>
<dbReference type="GO" id="GO:0004190">
    <property type="term" value="F:aspartic-type endopeptidase activity"/>
    <property type="evidence" value="ECO:0007669"/>
    <property type="project" value="UniProtKB-KW"/>
</dbReference>
<keyword evidence="10" id="KW-1185">Reference proteome</keyword>
<dbReference type="InterPro" id="IPR001461">
    <property type="entry name" value="Aspartic_peptidase_A1"/>
</dbReference>
<dbReference type="InParanoid" id="I7M769"/>
<dbReference type="GeneID" id="7834920"/>
<dbReference type="OMA" id="EMNAPRI"/>
<keyword evidence="3" id="KW-0064">Aspartyl protease</keyword>
<dbReference type="PANTHER" id="PTHR47966">
    <property type="entry name" value="BETA-SITE APP-CLEAVING ENZYME, ISOFORM A-RELATED"/>
    <property type="match status" value="1"/>
</dbReference>
<protein>
    <submittedName>
        <fullName evidence="9">Eukaryotic aspartyl protease</fullName>
    </submittedName>
</protein>
<dbReference type="GO" id="GO:0006508">
    <property type="term" value="P:proteolysis"/>
    <property type="evidence" value="ECO:0007669"/>
    <property type="project" value="UniProtKB-KW"/>
</dbReference>
<feature type="compositionally biased region" description="Polar residues" evidence="5">
    <location>
        <begin position="452"/>
        <end position="464"/>
    </location>
</feature>
<proteinExistence type="inferred from homology"/>
<dbReference type="SUPFAM" id="SSF50630">
    <property type="entry name" value="Acid proteases"/>
    <property type="match status" value="1"/>
</dbReference>
<dbReference type="Pfam" id="PF00026">
    <property type="entry name" value="Asp"/>
    <property type="match status" value="1"/>
</dbReference>
<dbReference type="HOGENOM" id="CLU_013253_12_0_1"/>
<evidence type="ECO:0000256" key="5">
    <source>
        <dbReference type="SAM" id="MobiDB-lite"/>
    </source>
</evidence>
<feature type="transmembrane region" description="Helical" evidence="6">
    <location>
        <begin position="402"/>
        <end position="424"/>
    </location>
</feature>
<name>I7M769_TETTS</name>
<sequence length="501" mass="56738">MQQLFTYILITILSLSQAQILQIPLSFSKKQNEIQALNSQRLRSLQQDSANLNLNVISDTNQSFYYGKIQLGNGKNNSFDVFFDTTSSFSWIPSSSCTSDSCQGFNKTYLCIYSDMCYQDNKQALSNYNYSGGQLYGQQIIATLQISGLTSQNTQFYSANQILNLENLPVDGVIGMQLLKSQNKSQESFLSIIQSEGKIKVPMFSLFLNQKEGSKITLGGFDPASIMDQKKIYYHKVISKNQTDETFQWAVRGDELKIGSYSASLNATQKQILISSVDQFIGLNQDIFNDLMNYLTKQYKVFQNQGYYFVDCKQIMPPILIALPDSNSTSRIYNLTSDYYINNTTQTCQLMIKSLENPDLNMILGTSFLEKYVSIFTISNSTIGFAQSVQNQQKHQSPLDQVLCIIIVSICCSILLIIIGVCFYKQCKINKSKLKNGVLLKEQHTDNKESDQNTIKNPIFNTNQNQNHDSSFIICSQNLKSENKKGQCVLEENNDNHQDNL</sequence>
<dbReference type="Proteomes" id="UP000009168">
    <property type="component" value="Unassembled WGS sequence"/>
</dbReference>
<evidence type="ECO:0000256" key="3">
    <source>
        <dbReference type="ARBA" id="ARBA00022750"/>
    </source>
</evidence>
<feature type="signal peptide" evidence="7">
    <location>
        <begin position="1"/>
        <end position="18"/>
    </location>
</feature>
<evidence type="ECO:0000256" key="1">
    <source>
        <dbReference type="ARBA" id="ARBA00007447"/>
    </source>
</evidence>
<evidence type="ECO:0000313" key="10">
    <source>
        <dbReference type="Proteomes" id="UP000009168"/>
    </source>
</evidence>
<dbReference type="EMBL" id="GG662808">
    <property type="protein sequence ID" value="EAR89963.1"/>
    <property type="molecule type" value="Genomic_DNA"/>
</dbReference>
<evidence type="ECO:0000256" key="2">
    <source>
        <dbReference type="ARBA" id="ARBA00022670"/>
    </source>
</evidence>
<dbReference type="AlphaFoldDB" id="I7M769"/>
<dbReference type="RefSeq" id="XP_001010208.1">
    <property type="nucleotide sequence ID" value="XM_001010208.1"/>
</dbReference>
<feature type="domain" description="Peptidase A1" evidence="8">
    <location>
        <begin position="65"/>
        <end position="386"/>
    </location>
</feature>
<keyword evidence="7" id="KW-0732">Signal</keyword>
<gene>
    <name evidence="9" type="ORF">TTHERM_00561540</name>
</gene>
<keyword evidence="4" id="KW-0378">Hydrolase</keyword>